<dbReference type="AlphaFoldDB" id="A0A4Q9PPF6"/>
<reference evidence="1 2" key="1">
    <citation type="submission" date="2019-01" db="EMBL/GenBank/DDBJ databases">
        <title>Draft genome sequences of three monokaryotic isolates of the white-rot basidiomycete fungus Dichomitus squalens.</title>
        <authorList>
            <consortium name="DOE Joint Genome Institute"/>
            <person name="Lopez S.C."/>
            <person name="Andreopoulos B."/>
            <person name="Pangilinan J."/>
            <person name="Lipzen A."/>
            <person name="Riley R."/>
            <person name="Ahrendt S."/>
            <person name="Ng V."/>
            <person name="Barry K."/>
            <person name="Daum C."/>
            <person name="Grigoriev I.V."/>
            <person name="Hilden K.S."/>
            <person name="Makela M.R."/>
            <person name="de Vries R.P."/>
        </authorList>
    </citation>
    <scope>NUCLEOTIDE SEQUENCE [LARGE SCALE GENOMIC DNA]</scope>
    <source>
        <strain evidence="1 2">CBS 464.89</strain>
    </source>
</reference>
<evidence type="ECO:0000313" key="2">
    <source>
        <dbReference type="Proteomes" id="UP000292082"/>
    </source>
</evidence>
<keyword evidence="2" id="KW-1185">Reference proteome</keyword>
<evidence type="ECO:0000313" key="1">
    <source>
        <dbReference type="EMBL" id="TBU56065.1"/>
    </source>
</evidence>
<gene>
    <name evidence="1" type="ORF">BD310DRAFT_642489</name>
</gene>
<accession>A0A4Q9PPF6</accession>
<name>A0A4Q9PPF6_9APHY</name>
<dbReference type="Proteomes" id="UP000292082">
    <property type="component" value="Unassembled WGS sequence"/>
</dbReference>
<organism evidence="1 2">
    <name type="scientific">Dichomitus squalens</name>
    <dbReference type="NCBI Taxonomy" id="114155"/>
    <lineage>
        <taxon>Eukaryota</taxon>
        <taxon>Fungi</taxon>
        <taxon>Dikarya</taxon>
        <taxon>Basidiomycota</taxon>
        <taxon>Agaricomycotina</taxon>
        <taxon>Agaricomycetes</taxon>
        <taxon>Polyporales</taxon>
        <taxon>Polyporaceae</taxon>
        <taxon>Dichomitus</taxon>
    </lineage>
</organism>
<proteinExistence type="predicted"/>
<feature type="non-terminal residue" evidence="1">
    <location>
        <position position="1"/>
    </location>
</feature>
<dbReference type="EMBL" id="ML145158">
    <property type="protein sequence ID" value="TBU56065.1"/>
    <property type="molecule type" value="Genomic_DNA"/>
</dbReference>
<protein>
    <submittedName>
        <fullName evidence="1">Uncharacterized protein</fullName>
    </submittedName>
</protein>
<sequence length="83" mass="9340">LNHSLLDVCHTALSVSASALTRIRAYVTDSEVEDAEEMSTEVQPPKLIPLAVLPTIWNRMSCVLRRVDKPHTARTTRTTGRRR</sequence>